<evidence type="ECO:0000256" key="1">
    <source>
        <dbReference type="SAM" id="Phobius"/>
    </source>
</evidence>
<dbReference type="EMBL" id="LJBJ02000011">
    <property type="protein sequence ID" value="OAX51852.1"/>
    <property type="molecule type" value="Genomic_DNA"/>
</dbReference>
<feature type="transmembrane region" description="Helical" evidence="1">
    <location>
        <begin position="77"/>
        <end position="95"/>
    </location>
</feature>
<reference evidence="2" key="1">
    <citation type="submission" date="2016-04" db="EMBL/GenBank/DDBJ databases">
        <authorList>
            <person name="Evans L.H."/>
            <person name="Alamgir A."/>
            <person name="Owens N."/>
            <person name="Weber N.D."/>
            <person name="Virtaneva K."/>
            <person name="Barbian K."/>
            <person name="Babar A."/>
            <person name="Rosenke K."/>
        </authorList>
    </citation>
    <scope>NUCLEOTIDE SEQUENCE [LARGE SCALE GENOMIC DNA]</scope>
    <source>
        <strain evidence="2">RUTW2-3</strain>
    </source>
</reference>
<proteinExistence type="predicted"/>
<accession>A0A199NSG0</accession>
<evidence type="ECO:0000313" key="5">
    <source>
        <dbReference type="Proteomes" id="UP000595221"/>
    </source>
</evidence>
<organism evidence="2 4">
    <name type="scientific">Rothia kristinae</name>
    <dbReference type="NCBI Taxonomy" id="37923"/>
    <lineage>
        <taxon>Bacteria</taxon>
        <taxon>Bacillati</taxon>
        <taxon>Actinomycetota</taxon>
        <taxon>Actinomycetes</taxon>
        <taxon>Micrococcales</taxon>
        <taxon>Micrococcaceae</taxon>
        <taxon>Rothia</taxon>
    </lineage>
</organism>
<dbReference type="Pfam" id="PF10724">
    <property type="entry name" value="DUF2516"/>
    <property type="match status" value="1"/>
</dbReference>
<dbReference type="Proteomes" id="UP000053171">
    <property type="component" value="Unassembled WGS sequence"/>
</dbReference>
<dbReference type="InterPro" id="IPR019662">
    <property type="entry name" value="DUF2516"/>
</dbReference>
<gene>
    <name evidence="2" type="ORF">AN277_0206660</name>
    <name evidence="3" type="ORF">I6H58_04310</name>
</gene>
<keyword evidence="4" id="KW-1185">Reference proteome</keyword>
<evidence type="ECO:0000313" key="4">
    <source>
        <dbReference type="Proteomes" id="UP000053171"/>
    </source>
</evidence>
<keyword evidence="1" id="KW-0812">Transmembrane</keyword>
<protein>
    <submittedName>
        <fullName evidence="3">DUF2516 family protein</fullName>
    </submittedName>
</protein>
<dbReference type="EMBL" id="CP066078">
    <property type="protein sequence ID" value="QQC60158.1"/>
    <property type="molecule type" value="Genomic_DNA"/>
</dbReference>
<evidence type="ECO:0000313" key="2">
    <source>
        <dbReference type="EMBL" id="OAX51852.1"/>
    </source>
</evidence>
<keyword evidence="1" id="KW-0472">Membrane</keyword>
<dbReference type="AlphaFoldDB" id="A0A199NSG0"/>
<dbReference type="RefSeq" id="WP_064725455.1">
    <property type="nucleotide sequence ID" value="NZ_CP066078.1"/>
</dbReference>
<dbReference type="Proteomes" id="UP000595221">
    <property type="component" value="Chromosome"/>
</dbReference>
<name>A0A199NSG0_9MICC</name>
<reference evidence="4" key="2">
    <citation type="submission" date="2016-04" db="EMBL/GenBank/DDBJ databases">
        <authorList>
            <person name="Waterworth S."/>
            <person name="Matcher G."/>
        </authorList>
    </citation>
    <scope>NUCLEOTIDE SEQUENCE [LARGE SCALE GENOMIC DNA]</scope>
    <source>
        <strain evidence="4">RuSp02-3</strain>
    </source>
</reference>
<evidence type="ECO:0000313" key="3">
    <source>
        <dbReference type="EMBL" id="QQC60158.1"/>
    </source>
</evidence>
<feature type="transmembrane region" description="Helical" evidence="1">
    <location>
        <begin position="51"/>
        <end position="71"/>
    </location>
</feature>
<keyword evidence="1" id="KW-1133">Transmembrane helix</keyword>
<sequence length="105" mass="11170">MFVLRIVMALEFGINLALALLLVVLAIYAFATAVSAQPSAFEVMGKRTKGFWLALTGGSLLVALLSAWTSFGGGSSSLFLQLVAAVIIGVYLADVKPEVAPRRRR</sequence>
<feature type="transmembrane region" description="Helical" evidence="1">
    <location>
        <begin position="12"/>
        <end position="31"/>
    </location>
</feature>
<reference evidence="3 5" key="4">
    <citation type="submission" date="2020-12" db="EMBL/GenBank/DDBJ databases">
        <title>FDA dAtabase for Regulatory Grade micrObial Sequences (FDA-ARGOS): Supporting development and validation of Infectious Disease Dx tests.</title>
        <authorList>
            <person name="Sproer C."/>
            <person name="Gronow S."/>
            <person name="Severitt S."/>
            <person name="Schroder I."/>
            <person name="Tallon L."/>
            <person name="Sadzewicz L."/>
            <person name="Zhao X."/>
            <person name="Boylan J."/>
            <person name="Ott S."/>
            <person name="Bowen H."/>
            <person name="Vavikolanu K."/>
            <person name="Mehta A."/>
            <person name="Aluvathingal J."/>
            <person name="Nadendla S."/>
            <person name="Lowell S."/>
            <person name="Myers T."/>
            <person name="Yan Y."/>
            <person name="Sichtig H."/>
        </authorList>
    </citation>
    <scope>NUCLEOTIDE SEQUENCE [LARGE SCALE GENOMIC DNA]</scope>
    <source>
        <strain evidence="3 5">FDAARGOS_1001</strain>
    </source>
</reference>
<reference evidence="2 4" key="3">
    <citation type="submission" date="2016-06" db="EMBL/GenBank/DDBJ databases">
        <title>Identification of putative biosynthetic pathways for the production of bioactive secondary metabolites by the marine actinomycete Kocuria kristinae RUTW2-3.</title>
        <authorList>
            <person name="Waterworth S.C."/>
            <person name="Walmsley T.A."/>
            <person name="Matongo T."/>
            <person name="Davies-Coleman M.T."/>
            <person name="Dorrington R.A."/>
        </authorList>
    </citation>
    <scope>NUCLEOTIDE SEQUENCE [LARGE SCALE GENOMIC DNA]</scope>
    <source>
        <strain evidence="4">RuSp02-3</strain>
        <strain evidence="2">RUTW2-3</strain>
    </source>
</reference>